<protein>
    <submittedName>
        <fullName evidence="11">Cuticle-degrading protease</fullName>
    </submittedName>
</protein>
<name>A0A9P7Q7C9_9HYPO</name>
<dbReference type="Pfam" id="PF00082">
    <property type="entry name" value="Peptidase_S8"/>
    <property type="match status" value="1"/>
</dbReference>
<dbReference type="PANTHER" id="PTHR43806:SF58">
    <property type="entry name" value="ALKALINE PROTEASE 1-RELATED"/>
    <property type="match status" value="1"/>
</dbReference>
<dbReference type="InterPro" id="IPR023828">
    <property type="entry name" value="Peptidase_S8_Ser-AS"/>
</dbReference>
<dbReference type="PRINTS" id="PR00723">
    <property type="entry name" value="SUBTILISIN"/>
</dbReference>
<dbReference type="InterPro" id="IPR050131">
    <property type="entry name" value="Peptidase_S8_subtilisin-like"/>
</dbReference>
<evidence type="ECO:0000256" key="8">
    <source>
        <dbReference type="SAM" id="SignalP"/>
    </source>
</evidence>
<reference evidence="11 12" key="1">
    <citation type="journal article" date="2020" name="bioRxiv">
        <title>Whole genome comparisons of ergot fungi reveals the divergence and evolution of species within the genus Claviceps are the result of varying mechanisms driving genome evolution and host range expansion.</title>
        <authorList>
            <person name="Wyka S.A."/>
            <person name="Mondo S.J."/>
            <person name="Liu M."/>
            <person name="Dettman J."/>
            <person name="Nalam V."/>
            <person name="Broders K.D."/>
        </authorList>
    </citation>
    <scope>NUCLEOTIDE SEQUENCE [LARGE SCALE GENOMIC DNA]</scope>
    <source>
        <strain evidence="11 12">LM576</strain>
    </source>
</reference>
<evidence type="ECO:0000256" key="1">
    <source>
        <dbReference type="ARBA" id="ARBA00011073"/>
    </source>
</evidence>
<evidence type="ECO:0000259" key="10">
    <source>
        <dbReference type="Pfam" id="PF05922"/>
    </source>
</evidence>
<dbReference type="EMBL" id="SRQM01000020">
    <property type="protein sequence ID" value="KAG6122437.1"/>
    <property type="molecule type" value="Genomic_DNA"/>
</dbReference>
<dbReference type="InterPro" id="IPR023827">
    <property type="entry name" value="Peptidase_S8_Asp-AS"/>
</dbReference>
<dbReference type="InterPro" id="IPR034193">
    <property type="entry name" value="PCSK9_ProteinaseK-like"/>
</dbReference>
<dbReference type="FunFam" id="3.40.50.200:FF:000014">
    <property type="entry name" value="Proteinase K"/>
    <property type="match status" value="1"/>
</dbReference>
<feature type="domain" description="Inhibitor I9" evidence="10">
    <location>
        <begin position="62"/>
        <end position="105"/>
    </location>
</feature>
<dbReference type="PROSITE" id="PS00138">
    <property type="entry name" value="SUBTILASE_SER"/>
    <property type="match status" value="1"/>
</dbReference>
<dbReference type="Gene3D" id="3.30.70.80">
    <property type="entry name" value="Peptidase S8 propeptide/proteinase inhibitor I9"/>
    <property type="match status" value="1"/>
</dbReference>
<evidence type="ECO:0000256" key="2">
    <source>
        <dbReference type="ARBA" id="ARBA00022670"/>
    </source>
</evidence>
<keyword evidence="5 6" id="KW-0720">Serine protease</keyword>
<dbReference type="SUPFAM" id="SSF54897">
    <property type="entry name" value="Protease propeptides/inhibitors"/>
    <property type="match status" value="1"/>
</dbReference>
<dbReference type="Proteomes" id="UP000732380">
    <property type="component" value="Unassembled WGS sequence"/>
</dbReference>
<evidence type="ECO:0000256" key="4">
    <source>
        <dbReference type="ARBA" id="ARBA00022801"/>
    </source>
</evidence>
<dbReference type="Pfam" id="PF05922">
    <property type="entry name" value="Inhibitor_I9"/>
    <property type="match status" value="1"/>
</dbReference>
<dbReference type="GO" id="GO:0006508">
    <property type="term" value="P:proteolysis"/>
    <property type="evidence" value="ECO:0007669"/>
    <property type="project" value="UniProtKB-KW"/>
</dbReference>
<dbReference type="PANTHER" id="PTHR43806">
    <property type="entry name" value="PEPTIDASE S8"/>
    <property type="match status" value="1"/>
</dbReference>
<keyword evidence="3 8" id="KW-0732">Signal</keyword>
<evidence type="ECO:0000259" key="9">
    <source>
        <dbReference type="Pfam" id="PF00082"/>
    </source>
</evidence>
<organism evidence="11 12">
    <name type="scientific">Claviceps humidiphila</name>
    <dbReference type="NCBI Taxonomy" id="1294629"/>
    <lineage>
        <taxon>Eukaryota</taxon>
        <taxon>Fungi</taxon>
        <taxon>Dikarya</taxon>
        <taxon>Ascomycota</taxon>
        <taxon>Pezizomycotina</taxon>
        <taxon>Sordariomycetes</taxon>
        <taxon>Hypocreomycetidae</taxon>
        <taxon>Hypocreales</taxon>
        <taxon>Clavicipitaceae</taxon>
        <taxon>Claviceps</taxon>
    </lineage>
</organism>
<dbReference type="PROSITE" id="PS51892">
    <property type="entry name" value="SUBTILASE"/>
    <property type="match status" value="1"/>
</dbReference>
<dbReference type="PROSITE" id="PS00136">
    <property type="entry name" value="SUBTILASE_ASP"/>
    <property type="match status" value="1"/>
</dbReference>
<dbReference type="InterPro" id="IPR015500">
    <property type="entry name" value="Peptidase_S8_subtilisin-rel"/>
</dbReference>
<feature type="signal peptide" evidence="8">
    <location>
        <begin position="1"/>
        <end position="15"/>
    </location>
</feature>
<evidence type="ECO:0000313" key="11">
    <source>
        <dbReference type="EMBL" id="KAG6122437.1"/>
    </source>
</evidence>
<dbReference type="GO" id="GO:0005576">
    <property type="term" value="C:extracellular region"/>
    <property type="evidence" value="ECO:0007669"/>
    <property type="project" value="UniProtKB-ARBA"/>
</dbReference>
<gene>
    <name evidence="11" type="primary">PR1</name>
    <name evidence="11" type="ORF">E4U13_002338</name>
</gene>
<proteinExistence type="inferred from homology"/>
<comment type="similarity">
    <text evidence="1 6 7">Belongs to the peptidase S8 family.</text>
</comment>
<dbReference type="InterPro" id="IPR010259">
    <property type="entry name" value="S8pro/Inhibitor_I9"/>
</dbReference>
<feature type="chain" id="PRO_5040216781" evidence="8">
    <location>
        <begin position="16"/>
        <end position="389"/>
    </location>
</feature>
<evidence type="ECO:0000256" key="7">
    <source>
        <dbReference type="RuleBase" id="RU003355"/>
    </source>
</evidence>
<feature type="domain" description="Peptidase S8/S53" evidence="9">
    <location>
        <begin position="145"/>
        <end position="362"/>
    </location>
</feature>
<dbReference type="AlphaFoldDB" id="A0A9P7Q7C9"/>
<feature type="active site" description="Charge relay system" evidence="6">
    <location>
        <position position="147"/>
    </location>
</feature>
<evidence type="ECO:0000256" key="3">
    <source>
        <dbReference type="ARBA" id="ARBA00022729"/>
    </source>
</evidence>
<dbReference type="PROSITE" id="PS00137">
    <property type="entry name" value="SUBTILASE_HIS"/>
    <property type="match status" value="1"/>
</dbReference>
<dbReference type="InterPro" id="IPR036852">
    <property type="entry name" value="Peptidase_S8/S53_dom_sf"/>
</dbReference>
<evidence type="ECO:0000256" key="6">
    <source>
        <dbReference type="PROSITE-ProRule" id="PRU01240"/>
    </source>
</evidence>
<comment type="caution">
    <text evidence="11">The sequence shown here is derived from an EMBL/GenBank/DDBJ whole genome shotgun (WGS) entry which is preliminary data.</text>
</comment>
<dbReference type="CDD" id="cd04077">
    <property type="entry name" value="Peptidases_S8_PCSK9_ProteinaseK_like"/>
    <property type="match status" value="1"/>
</dbReference>
<dbReference type="GO" id="GO:0004252">
    <property type="term" value="F:serine-type endopeptidase activity"/>
    <property type="evidence" value="ECO:0007669"/>
    <property type="project" value="UniProtKB-UniRule"/>
</dbReference>
<dbReference type="Gene3D" id="3.40.50.200">
    <property type="entry name" value="Peptidase S8/S53 domain"/>
    <property type="match status" value="1"/>
</dbReference>
<keyword evidence="12" id="KW-1185">Reference proteome</keyword>
<feature type="active site" description="Charge relay system" evidence="6">
    <location>
        <position position="178"/>
    </location>
</feature>
<keyword evidence="4 6" id="KW-0378">Hydrolase</keyword>
<evidence type="ECO:0000256" key="5">
    <source>
        <dbReference type="ARBA" id="ARBA00022825"/>
    </source>
</evidence>
<feature type="active site" description="Charge relay system" evidence="6">
    <location>
        <position position="333"/>
    </location>
</feature>
<dbReference type="InterPro" id="IPR000209">
    <property type="entry name" value="Peptidase_S8/S53_dom"/>
</dbReference>
<evidence type="ECO:0000313" key="12">
    <source>
        <dbReference type="Proteomes" id="UP000732380"/>
    </source>
</evidence>
<dbReference type="SUPFAM" id="SSF52743">
    <property type="entry name" value="Subtilisin-like"/>
    <property type="match status" value="1"/>
</dbReference>
<dbReference type="InterPro" id="IPR022398">
    <property type="entry name" value="Peptidase_S8_His-AS"/>
</dbReference>
<accession>A0A9P7Q7C9</accession>
<dbReference type="InterPro" id="IPR037045">
    <property type="entry name" value="S8pro/Inhibitor_I9_sf"/>
</dbReference>
<sequence>MQLSILLALLPVILAAPAVETRDQPAPLLTPHGLDVVADKYIVKFKDGIASLAVDETLSILQAKADFVYKHAFNGFAGHLTKDELKTLRGRPDVEYVEKDALMHINAFVQQPGAPWGLGRISHRAKGNSNYRFDSSAGAGTCAYIIDTGIEASHPQFEGRATFLKSFISGQNTDGNGHGTHCAGTIGSKTYGVAKQVKLYGVKVLNDAGSGPYSAIIAGMDYVAQDARARACPKGAIASMSLGGAKSTAVNQAAAALVRSGVFLAVAAGNSNLDAGNTSPASEVTACTVGATDINDNRSTFSNYGSVVDIFAPGTNILSTWIGGTTRSISGTSMATPHIAGLAAYLYTLEGRYSPVALCQRMQSLSTKNVIRGVPSGTVNYLAYNGNGQ</sequence>
<keyword evidence="2 6" id="KW-0645">Protease</keyword>